<evidence type="ECO:0000313" key="2">
    <source>
        <dbReference type="EMBL" id="MCR0234105.1"/>
    </source>
</evidence>
<gene>
    <name evidence="3" type="ORF">G4D54_16745</name>
    <name evidence="2" type="ORF">MKC95_15130</name>
</gene>
<dbReference type="AlphaFoldDB" id="A0AAP2UPK1"/>
<organism evidence="2 5">
    <name type="scientific">Clostridium innocuum</name>
    <dbReference type="NCBI Taxonomy" id="1522"/>
    <lineage>
        <taxon>Bacteria</taxon>
        <taxon>Bacillati</taxon>
        <taxon>Bacillota</taxon>
        <taxon>Clostridia</taxon>
        <taxon>Eubacteriales</taxon>
        <taxon>Clostridiaceae</taxon>
        <taxon>Clostridium</taxon>
    </lineage>
</organism>
<reference evidence="3 4" key="1">
    <citation type="submission" date="2020-02" db="EMBL/GenBank/DDBJ databases">
        <authorList>
            <person name="Kociolek L.K."/>
            <person name="Ozer E.A."/>
        </authorList>
    </citation>
    <scope>NUCLEOTIDE SEQUENCE [LARGE SCALE GENOMIC DNA]</scope>
    <source>
        <strain evidence="3 4">ATCC 14501</strain>
    </source>
</reference>
<proteinExistence type="predicted"/>
<dbReference type="GeneID" id="61927220"/>
<name>A0AAP2UPK1_CLOIN</name>
<sequence length="129" mass="15252">MNHDFKIQLLQAECLVILGIMGIVIVLLIIEYIRRCRKLNHSELVLHDAMGKFIYFINDDDDIDREILTGIRIEDDWNGHIAFFHEVPKDHRKRFIVTTASCLEFDLEAFGKEWFLTEDEAEAFRKAKR</sequence>
<dbReference type="EMBL" id="JAKTMA010000028">
    <property type="protein sequence ID" value="MCR0234105.1"/>
    <property type="molecule type" value="Genomic_DNA"/>
</dbReference>
<evidence type="ECO:0000313" key="4">
    <source>
        <dbReference type="Proteomes" id="UP000503330"/>
    </source>
</evidence>
<dbReference type="RefSeq" id="WP_002605720.1">
    <property type="nucleotide sequence ID" value="NZ_BAAACC010000033.1"/>
</dbReference>
<dbReference type="EMBL" id="CP048838">
    <property type="protein sequence ID" value="QJA03972.1"/>
    <property type="molecule type" value="Genomic_DNA"/>
</dbReference>
<evidence type="ECO:0000256" key="1">
    <source>
        <dbReference type="SAM" id="Phobius"/>
    </source>
</evidence>
<keyword evidence="1" id="KW-0472">Membrane</keyword>
<keyword evidence="1" id="KW-0812">Transmembrane</keyword>
<evidence type="ECO:0000313" key="3">
    <source>
        <dbReference type="EMBL" id="QJA03972.1"/>
    </source>
</evidence>
<reference evidence="2" key="2">
    <citation type="journal article" date="2022" name="Clin. Infect. Dis.">
        <title>Association between Clostridium innocuum and antibiotic-associated diarrhea in adults and children: A cross-sectional study and comparative genomics analysis.</title>
        <authorList>
            <person name="Cherny K.E."/>
            <person name="Muscat E.B."/>
            <person name="Balaji A."/>
            <person name="Mukherjee J."/>
            <person name="Ozer E.A."/>
            <person name="Angarone M.P."/>
            <person name="Hauser A.R."/>
            <person name="Sichel J.S."/>
            <person name="Amponsah E."/>
            <person name="Kociolek L.K."/>
        </authorList>
    </citation>
    <scope>NUCLEOTIDE SEQUENCE</scope>
    <source>
        <strain evidence="2">NU1-AC-029v</strain>
    </source>
</reference>
<evidence type="ECO:0000313" key="5">
    <source>
        <dbReference type="Proteomes" id="UP001203972"/>
    </source>
</evidence>
<protein>
    <submittedName>
        <fullName evidence="2">Uncharacterized protein</fullName>
    </submittedName>
</protein>
<dbReference type="Proteomes" id="UP001203972">
    <property type="component" value="Unassembled WGS sequence"/>
</dbReference>
<dbReference type="Proteomes" id="UP000503330">
    <property type="component" value="Chromosome"/>
</dbReference>
<accession>A0AAP2UPK1</accession>
<feature type="transmembrane region" description="Helical" evidence="1">
    <location>
        <begin position="15"/>
        <end position="33"/>
    </location>
</feature>
<keyword evidence="1" id="KW-1133">Transmembrane helix</keyword>